<comment type="caution">
    <text evidence="2">The sequence shown here is derived from an EMBL/GenBank/DDBJ whole genome shotgun (WGS) entry which is preliminary data.</text>
</comment>
<keyword evidence="3" id="KW-1185">Reference proteome</keyword>
<protein>
    <submittedName>
        <fullName evidence="2">Uncharacterized protein</fullName>
    </submittedName>
</protein>
<dbReference type="Proteomes" id="UP000236333">
    <property type="component" value="Unassembled WGS sequence"/>
</dbReference>
<evidence type="ECO:0000313" key="2">
    <source>
        <dbReference type="EMBL" id="PNH10133.1"/>
    </source>
</evidence>
<keyword evidence="1" id="KW-0732">Signal</keyword>
<dbReference type="EMBL" id="PGGS01000065">
    <property type="protein sequence ID" value="PNH10133.1"/>
    <property type="molecule type" value="Genomic_DNA"/>
</dbReference>
<feature type="signal peptide" evidence="1">
    <location>
        <begin position="1"/>
        <end position="28"/>
    </location>
</feature>
<evidence type="ECO:0000313" key="3">
    <source>
        <dbReference type="Proteomes" id="UP000236333"/>
    </source>
</evidence>
<reference evidence="2 3" key="1">
    <citation type="journal article" date="2017" name="Mol. Biol. Evol.">
        <title>The 4-celled Tetrabaena socialis nuclear genome reveals the essential components for genetic control of cell number at the origin of multicellularity in the volvocine lineage.</title>
        <authorList>
            <person name="Featherston J."/>
            <person name="Arakaki Y."/>
            <person name="Hanschen E.R."/>
            <person name="Ferris P.J."/>
            <person name="Michod R.E."/>
            <person name="Olson B.J.S.C."/>
            <person name="Nozaki H."/>
            <person name="Durand P.M."/>
        </authorList>
    </citation>
    <scope>NUCLEOTIDE SEQUENCE [LARGE SCALE GENOMIC DNA]</scope>
    <source>
        <strain evidence="2 3">NIES-571</strain>
    </source>
</reference>
<organism evidence="2 3">
    <name type="scientific">Tetrabaena socialis</name>
    <dbReference type="NCBI Taxonomy" id="47790"/>
    <lineage>
        <taxon>Eukaryota</taxon>
        <taxon>Viridiplantae</taxon>
        <taxon>Chlorophyta</taxon>
        <taxon>core chlorophytes</taxon>
        <taxon>Chlorophyceae</taxon>
        <taxon>CS clade</taxon>
        <taxon>Chlamydomonadales</taxon>
        <taxon>Tetrabaenaceae</taxon>
        <taxon>Tetrabaena</taxon>
    </lineage>
</organism>
<gene>
    <name evidence="2" type="ORF">TSOC_003157</name>
</gene>
<evidence type="ECO:0000256" key="1">
    <source>
        <dbReference type="SAM" id="SignalP"/>
    </source>
</evidence>
<feature type="chain" id="PRO_5014418149" evidence="1">
    <location>
        <begin position="29"/>
        <end position="249"/>
    </location>
</feature>
<proteinExistence type="predicted"/>
<dbReference type="AlphaFoldDB" id="A0A2J8ACB3"/>
<sequence>MRGWRARRGVPGPAFLALTLALLAGANALACKRHSECTNKRFCNSVPFSRVDGVCEPCWKCCLFPERFNFPALTNLNNDVVYGGCTQSCSCNLRKLCASNKDCAPGLFCGKPGPVSPTICMRCTDCDLDPRAVNGACSSACPAGAILPLAGPSASVLTKDALVYMSFALEPWREPGSNRSLVKPSELAALLRNETSLKKVINATFSYNDTYVREAVASVNRGSGVPLASAVPLTGPPFLHLHHADRTGP</sequence>
<name>A0A2J8ACB3_9CHLO</name>
<accession>A0A2J8ACB3</accession>